<dbReference type="AlphaFoldDB" id="A0A645CYB8"/>
<accession>A0A645CYB8</accession>
<dbReference type="InterPro" id="IPR024442">
    <property type="entry name" value="Transposase_Zn_ribbon"/>
</dbReference>
<evidence type="ECO:0000259" key="1">
    <source>
        <dbReference type="Pfam" id="PF12760"/>
    </source>
</evidence>
<dbReference type="Pfam" id="PF12760">
    <property type="entry name" value="Zn_ribbon_IS1595"/>
    <property type="match status" value="1"/>
</dbReference>
<reference evidence="2" key="1">
    <citation type="submission" date="2019-08" db="EMBL/GenBank/DDBJ databases">
        <authorList>
            <person name="Kucharzyk K."/>
            <person name="Murdoch R.W."/>
            <person name="Higgins S."/>
            <person name="Loffler F."/>
        </authorList>
    </citation>
    <scope>NUCLEOTIDE SEQUENCE</scope>
</reference>
<protein>
    <recommendedName>
        <fullName evidence="1">Transposase zinc-ribbon domain-containing protein</fullName>
    </recommendedName>
</protein>
<proteinExistence type="predicted"/>
<organism evidence="2">
    <name type="scientific">bioreactor metagenome</name>
    <dbReference type="NCBI Taxonomy" id="1076179"/>
    <lineage>
        <taxon>unclassified sequences</taxon>
        <taxon>metagenomes</taxon>
        <taxon>ecological metagenomes</taxon>
    </lineage>
</organism>
<evidence type="ECO:0000313" key="2">
    <source>
        <dbReference type="EMBL" id="MPM81838.1"/>
    </source>
</evidence>
<name>A0A645CYB8_9ZZZZ</name>
<gene>
    <name evidence="2" type="ORF">SDC9_128895</name>
</gene>
<dbReference type="EMBL" id="VSSQ01031076">
    <property type="protein sequence ID" value="MPM81838.1"/>
    <property type="molecule type" value="Genomic_DNA"/>
</dbReference>
<feature type="domain" description="Transposase zinc-ribbon" evidence="1">
    <location>
        <begin position="18"/>
        <end position="61"/>
    </location>
</feature>
<comment type="caution">
    <text evidence="2">The sequence shown here is derived from an EMBL/GenBank/DDBJ whole genome shotgun (WGS) entry which is preliminary data.</text>
</comment>
<sequence length="144" mass="16710">MLLKENITPELADELMSSDIKVMEFIASIKWANGFTCRKCGHDNYCEGKSRFSRRCTRCKKEESASAHTMFHNVKFPLNKAFYIAYQVCIKGDDISSYNYSERLGINQMTCWKFRKRIHACVQQMSMSDQTQLRLKDILLSSAV</sequence>